<evidence type="ECO:0000313" key="3">
    <source>
        <dbReference type="Proteomes" id="UP001153148"/>
    </source>
</evidence>
<dbReference type="InterPro" id="IPR011249">
    <property type="entry name" value="Metalloenz_LuxS/M16"/>
</dbReference>
<name>A0ABN7PJH1_TIMPD</name>
<dbReference type="Proteomes" id="UP001153148">
    <property type="component" value="Unassembled WGS sequence"/>
</dbReference>
<feature type="non-terminal residue" evidence="2">
    <location>
        <position position="113"/>
    </location>
</feature>
<feature type="compositionally biased region" description="Basic and acidic residues" evidence="1">
    <location>
        <begin position="14"/>
        <end position="27"/>
    </location>
</feature>
<reference evidence="2" key="1">
    <citation type="submission" date="2021-03" db="EMBL/GenBank/DDBJ databases">
        <authorList>
            <person name="Tran Van P."/>
        </authorList>
    </citation>
    <scope>NUCLEOTIDE SEQUENCE</scope>
</reference>
<dbReference type="PANTHER" id="PTHR43016:SF16">
    <property type="entry name" value="METALLOPROTEASE, PUTATIVE (AFU_ORTHOLOGUE AFUA_4G07610)-RELATED"/>
    <property type="match status" value="1"/>
</dbReference>
<protein>
    <submittedName>
        <fullName evidence="2">Uncharacterized protein</fullName>
    </submittedName>
</protein>
<feature type="non-terminal residue" evidence="2">
    <location>
        <position position="1"/>
    </location>
</feature>
<dbReference type="PANTHER" id="PTHR43016">
    <property type="entry name" value="PRESEQUENCE PROTEASE"/>
    <property type="match status" value="1"/>
</dbReference>
<accession>A0ABN7PJH1</accession>
<evidence type="ECO:0000256" key="1">
    <source>
        <dbReference type="SAM" id="MobiDB-lite"/>
    </source>
</evidence>
<dbReference type="SUPFAM" id="SSF63411">
    <property type="entry name" value="LuxS/MPP-like metallohydrolase"/>
    <property type="match status" value="1"/>
</dbReference>
<gene>
    <name evidence="2" type="ORF">TPAB3V08_LOCUS14880</name>
</gene>
<keyword evidence="3" id="KW-1185">Reference proteome</keyword>
<sequence>APSVVVRGVPSTKEQQEMTDREKKRVEEQRAKLGEDGLKEKARLLQEAMAQNEKPPPKHMLTSVPIPSISSINFHPLKFYTAESPEQHPRFHLPQAPVYMHLDHLHTNFVYVS</sequence>
<dbReference type="EMBL" id="CAJPIN010078402">
    <property type="protein sequence ID" value="CAG2067937.1"/>
    <property type="molecule type" value="Genomic_DNA"/>
</dbReference>
<evidence type="ECO:0000313" key="2">
    <source>
        <dbReference type="EMBL" id="CAG2067937.1"/>
    </source>
</evidence>
<feature type="region of interest" description="Disordered" evidence="1">
    <location>
        <begin position="1"/>
        <end position="27"/>
    </location>
</feature>
<proteinExistence type="predicted"/>
<organism evidence="2 3">
    <name type="scientific">Timema podura</name>
    <name type="common">Walking stick</name>
    <dbReference type="NCBI Taxonomy" id="61482"/>
    <lineage>
        <taxon>Eukaryota</taxon>
        <taxon>Metazoa</taxon>
        <taxon>Ecdysozoa</taxon>
        <taxon>Arthropoda</taxon>
        <taxon>Hexapoda</taxon>
        <taxon>Insecta</taxon>
        <taxon>Pterygota</taxon>
        <taxon>Neoptera</taxon>
        <taxon>Polyneoptera</taxon>
        <taxon>Phasmatodea</taxon>
        <taxon>Timematodea</taxon>
        <taxon>Timematoidea</taxon>
        <taxon>Timematidae</taxon>
        <taxon>Timema</taxon>
    </lineage>
</organism>
<comment type="caution">
    <text evidence="2">The sequence shown here is derived from an EMBL/GenBank/DDBJ whole genome shotgun (WGS) entry which is preliminary data.</text>
</comment>